<evidence type="ECO:0000313" key="2">
    <source>
        <dbReference type="Proteomes" id="UP000821865"/>
    </source>
</evidence>
<sequence length="462" mass="49645">MESPTKASTVNGTLQKTAKHQDMRLETGVEGNGYDRAETIEDIISELNATAKKDAPLSEAPADVMLHGDGQQSIDSEDRCDPTTDSKASSSGNVDGGKRDSTPASTREEAKSAAVSTDVSVSAEGENIVASHASEIDSEDARKVENASNGDSDQPLEGEKASECLNTLETDAKEQSVNECNDKETTKAVPDLTEADDGSNEVITSDIKVPDEAVMSPRRTARQRTNSTKRGKPTDTKRAQNLANKAKRKAVREEHPLSSTLVNHSTHEDREESCGVSKPKKAKDEAGSSTEGVLDSSGAASAMVGKKKRLVKSKELKNDSSIGLNVGDIGGSGDTRADEKGSSFPEQNSFAQSAGAVSSWSSSHFKASDHHLQKSIQLSLKDWAPSARPSYLTIEVPSVNARRMWGPGFSRQRPTVVFGGCDPLNTYVNVDGVRVLLLQWQKVSNIIPTIRLTDIFQCFKHM</sequence>
<accession>A0ACB8D7C3</accession>
<reference evidence="1" key="1">
    <citation type="submission" date="2020-05" db="EMBL/GenBank/DDBJ databases">
        <title>Large-scale comparative analyses of tick genomes elucidate their genetic diversity and vector capacities.</title>
        <authorList>
            <person name="Jia N."/>
            <person name="Wang J."/>
            <person name="Shi W."/>
            <person name="Du L."/>
            <person name="Sun Y."/>
            <person name="Zhan W."/>
            <person name="Jiang J."/>
            <person name="Wang Q."/>
            <person name="Zhang B."/>
            <person name="Ji P."/>
            <person name="Sakyi L.B."/>
            <person name="Cui X."/>
            <person name="Yuan T."/>
            <person name="Jiang B."/>
            <person name="Yang W."/>
            <person name="Lam T.T.-Y."/>
            <person name="Chang Q."/>
            <person name="Ding S."/>
            <person name="Wang X."/>
            <person name="Zhu J."/>
            <person name="Ruan X."/>
            <person name="Zhao L."/>
            <person name="Wei J."/>
            <person name="Que T."/>
            <person name="Du C."/>
            <person name="Cheng J."/>
            <person name="Dai P."/>
            <person name="Han X."/>
            <person name="Huang E."/>
            <person name="Gao Y."/>
            <person name="Liu J."/>
            <person name="Shao H."/>
            <person name="Ye R."/>
            <person name="Li L."/>
            <person name="Wei W."/>
            <person name="Wang X."/>
            <person name="Wang C."/>
            <person name="Yang T."/>
            <person name="Huo Q."/>
            <person name="Li W."/>
            <person name="Guo W."/>
            <person name="Chen H."/>
            <person name="Zhou L."/>
            <person name="Ni X."/>
            <person name="Tian J."/>
            <person name="Zhou Y."/>
            <person name="Sheng Y."/>
            <person name="Liu T."/>
            <person name="Pan Y."/>
            <person name="Xia L."/>
            <person name="Li J."/>
            <person name="Zhao F."/>
            <person name="Cao W."/>
        </authorList>
    </citation>
    <scope>NUCLEOTIDE SEQUENCE</scope>
    <source>
        <strain evidence="1">Dsil-2018</strain>
    </source>
</reference>
<organism evidence="1 2">
    <name type="scientific">Dermacentor silvarum</name>
    <name type="common">Tick</name>
    <dbReference type="NCBI Taxonomy" id="543639"/>
    <lineage>
        <taxon>Eukaryota</taxon>
        <taxon>Metazoa</taxon>
        <taxon>Ecdysozoa</taxon>
        <taxon>Arthropoda</taxon>
        <taxon>Chelicerata</taxon>
        <taxon>Arachnida</taxon>
        <taxon>Acari</taxon>
        <taxon>Parasitiformes</taxon>
        <taxon>Ixodida</taxon>
        <taxon>Ixodoidea</taxon>
        <taxon>Ixodidae</taxon>
        <taxon>Rhipicephalinae</taxon>
        <taxon>Dermacentor</taxon>
    </lineage>
</organism>
<dbReference type="Proteomes" id="UP000821865">
    <property type="component" value="Chromosome 3"/>
</dbReference>
<evidence type="ECO:0000313" key="1">
    <source>
        <dbReference type="EMBL" id="KAH7960293.1"/>
    </source>
</evidence>
<keyword evidence="2" id="KW-1185">Reference proteome</keyword>
<name>A0ACB8D7C3_DERSI</name>
<dbReference type="EMBL" id="CM023472">
    <property type="protein sequence ID" value="KAH7960293.1"/>
    <property type="molecule type" value="Genomic_DNA"/>
</dbReference>
<proteinExistence type="predicted"/>
<gene>
    <name evidence="1" type="ORF">HPB49_018527</name>
</gene>
<comment type="caution">
    <text evidence="1">The sequence shown here is derived from an EMBL/GenBank/DDBJ whole genome shotgun (WGS) entry which is preliminary data.</text>
</comment>
<protein>
    <submittedName>
        <fullName evidence="1">Uncharacterized protein</fullName>
    </submittedName>
</protein>